<organism evidence="1 2">
    <name type="scientific">Bacillus phage vB_BsuM-Goe3</name>
    <dbReference type="NCBI Taxonomy" id="1933063"/>
    <lineage>
        <taxon>Viruses</taxon>
        <taxon>Duplodnaviria</taxon>
        <taxon>Heunggongvirae</taxon>
        <taxon>Uroviricota</taxon>
        <taxon>Caudoviricetes</taxon>
        <taxon>Herelleviridae</taxon>
        <taxon>Bastillevirinae</taxon>
        <taxon>Grisebachstrassevirus</taxon>
        <taxon>Grisebachstrassevirus goe3</taxon>
    </lineage>
</organism>
<sequence length="121" mass="14015">MEKTYRVELEMTQRSTTTVEVAGEFKDINDPRIDQLAKQKADNMDHDDWDFEDLEFEVLNVNEVEKIKMEDKLSMGIEDIKGRLAIATHFIEVNREGMGDREALNELLNALKNIITEGDRV</sequence>
<evidence type="ECO:0000313" key="1">
    <source>
        <dbReference type="EMBL" id="APZ82616.1"/>
    </source>
</evidence>
<organismHost>
    <name type="scientific">Bacillus subtilis</name>
    <dbReference type="NCBI Taxonomy" id="1423"/>
</organismHost>
<keyword evidence="2" id="KW-1185">Reference proteome</keyword>
<reference evidence="1" key="1">
    <citation type="journal article" date="2017" name="Viruses">
        <title>Characterization of Bacillus subtilis Viruses vB_BsuM-Goe2 and vB_BsuM-Goe3.</title>
        <authorList>
            <person name="Willms I.M."/>
            <person name="Hoppert M."/>
            <person name="Hertel R."/>
        </authorList>
    </citation>
    <scope>NUCLEOTIDE SEQUENCE [LARGE SCALE GENOMIC DNA]</scope>
</reference>
<dbReference type="Proteomes" id="UP000221795">
    <property type="component" value="Segment"/>
</dbReference>
<gene>
    <name evidence="1" type="ORF">Goe3_c15500</name>
</gene>
<protein>
    <submittedName>
        <fullName evidence="1">Uncharacterized protein</fullName>
    </submittedName>
</protein>
<name>A0A1Z1DF60_BPGO3</name>
<dbReference type="EMBL" id="KY368640">
    <property type="protein sequence ID" value="APZ82616.1"/>
    <property type="molecule type" value="Genomic_DNA"/>
</dbReference>
<evidence type="ECO:0000313" key="2">
    <source>
        <dbReference type="Proteomes" id="UP000221795"/>
    </source>
</evidence>
<accession>A0A1Z1DF60</accession>
<proteinExistence type="predicted"/>